<gene>
    <name evidence="2" type="ORF">HK100_004745</name>
</gene>
<comment type="caution">
    <text evidence="2">The sequence shown here is derived from an EMBL/GenBank/DDBJ whole genome shotgun (WGS) entry which is preliminary data.</text>
</comment>
<dbReference type="Gene3D" id="1.20.58.160">
    <property type="match status" value="1"/>
</dbReference>
<accession>A0AAD5XKQ9</accession>
<dbReference type="EMBL" id="JADGJH010000023">
    <property type="protein sequence ID" value="KAJ3141957.1"/>
    <property type="molecule type" value="Genomic_DNA"/>
</dbReference>
<dbReference type="AlphaFoldDB" id="A0AAD5XKQ9"/>
<dbReference type="SUPFAM" id="SSF89009">
    <property type="entry name" value="GAT-like domain"/>
    <property type="match status" value="1"/>
</dbReference>
<evidence type="ECO:0008006" key="4">
    <source>
        <dbReference type="Google" id="ProtNLM"/>
    </source>
</evidence>
<reference evidence="2" key="1">
    <citation type="submission" date="2020-05" db="EMBL/GenBank/DDBJ databases">
        <title>Phylogenomic resolution of chytrid fungi.</title>
        <authorList>
            <person name="Stajich J.E."/>
            <person name="Amses K."/>
            <person name="Simmons R."/>
            <person name="Seto K."/>
            <person name="Myers J."/>
            <person name="Bonds A."/>
            <person name="Quandt C.A."/>
            <person name="Barry K."/>
            <person name="Liu P."/>
            <person name="Grigoriev I."/>
            <person name="Longcore J.E."/>
            <person name="James T.Y."/>
        </authorList>
    </citation>
    <scope>NUCLEOTIDE SEQUENCE</scope>
    <source>
        <strain evidence="2">JEL0513</strain>
    </source>
</reference>
<proteinExistence type="predicted"/>
<evidence type="ECO:0000256" key="1">
    <source>
        <dbReference type="SAM" id="MobiDB-lite"/>
    </source>
</evidence>
<name>A0AAD5XKQ9_9FUNG</name>
<dbReference type="InterPro" id="IPR038425">
    <property type="entry name" value="GAT_sf"/>
</dbReference>
<organism evidence="2 3">
    <name type="scientific">Physocladia obscura</name>
    <dbReference type="NCBI Taxonomy" id="109957"/>
    <lineage>
        <taxon>Eukaryota</taxon>
        <taxon>Fungi</taxon>
        <taxon>Fungi incertae sedis</taxon>
        <taxon>Chytridiomycota</taxon>
        <taxon>Chytridiomycota incertae sedis</taxon>
        <taxon>Chytridiomycetes</taxon>
        <taxon>Chytridiales</taxon>
        <taxon>Chytriomycetaceae</taxon>
        <taxon>Physocladia</taxon>
    </lineage>
</organism>
<evidence type="ECO:0000313" key="3">
    <source>
        <dbReference type="Proteomes" id="UP001211907"/>
    </source>
</evidence>
<evidence type="ECO:0000313" key="2">
    <source>
        <dbReference type="EMBL" id="KAJ3141957.1"/>
    </source>
</evidence>
<protein>
    <recommendedName>
        <fullName evidence="4">VHS domain-containing protein</fullName>
    </recommendedName>
</protein>
<sequence>MTSKLSSFKLFGNKNTAVSSNGTQPDGEVATTIIDICTNPASAEVDWTAVFTTVELIKGYYETPTPLEGCTQAVKAIRYRLSSMDPDACVSEEPVPHELQGENRGQALEVFADWASKDTRPPEIWKFFETLVKSGFRFSPTALSKFNPANIERMKGMAPGGRVQVVPSVVQPLLSVQPLRLEIDQVSFEERQKWVQFDCDVAGNCIQVLLETLNFADQSQDLSRNEIGNECFSKCCEVLRRIATTLPKVAEPALIAKLITATADVTAALQQYNNIRLAQEQGFVLPNLIEVPEFVPYSIGSDTAFKVTENEKEKGSTGKGKGKLVQFEASEDENAAGPSLHQFEE</sequence>
<keyword evidence="3" id="KW-1185">Reference proteome</keyword>
<feature type="region of interest" description="Disordered" evidence="1">
    <location>
        <begin position="309"/>
        <end position="345"/>
    </location>
</feature>
<dbReference type="Proteomes" id="UP001211907">
    <property type="component" value="Unassembled WGS sequence"/>
</dbReference>